<dbReference type="Gene3D" id="3.40.50.450">
    <property type="match status" value="1"/>
</dbReference>
<proteinExistence type="inferred from homology"/>
<dbReference type="NCBIfam" id="TIGR00732">
    <property type="entry name" value="dprA"/>
    <property type="match status" value="1"/>
</dbReference>
<dbReference type="Proteomes" id="UP001321305">
    <property type="component" value="Chromosome"/>
</dbReference>
<evidence type="ECO:0000313" key="5">
    <source>
        <dbReference type="Proteomes" id="UP001321305"/>
    </source>
</evidence>
<organism evidence="4 5">
    <name type="scientific">Mycovorax composti</name>
    <dbReference type="NCBI Taxonomy" id="2962693"/>
    <lineage>
        <taxon>Bacteria</taxon>
        <taxon>Pseudomonadati</taxon>
        <taxon>Bacteroidota</taxon>
        <taxon>Chitinophagia</taxon>
        <taxon>Chitinophagales</taxon>
        <taxon>Chitinophagaceae</taxon>
        <taxon>Mycovorax</taxon>
    </lineage>
</organism>
<dbReference type="InterPro" id="IPR036388">
    <property type="entry name" value="WH-like_DNA-bd_sf"/>
</dbReference>
<evidence type="ECO:0000259" key="2">
    <source>
        <dbReference type="Pfam" id="PF02481"/>
    </source>
</evidence>
<evidence type="ECO:0000256" key="1">
    <source>
        <dbReference type="ARBA" id="ARBA00006525"/>
    </source>
</evidence>
<dbReference type="InterPro" id="IPR003488">
    <property type="entry name" value="DprA"/>
</dbReference>
<dbReference type="Pfam" id="PF17782">
    <property type="entry name" value="WHD_DprA"/>
    <property type="match status" value="1"/>
</dbReference>
<dbReference type="Pfam" id="PF02481">
    <property type="entry name" value="DNA_processg_A"/>
    <property type="match status" value="1"/>
</dbReference>
<dbReference type="EMBL" id="CP144143">
    <property type="protein sequence ID" value="WWC82925.1"/>
    <property type="molecule type" value="Genomic_DNA"/>
</dbReference>
<feature type="domain" description="DprA winged helix" evidence="3">
    <location>
        <begin position="310"/>
        <end position="362"/>
    </location>
</feature>
<dbReference type="SUPFAM" id="SSF102405">
    <property type="entry name" value="MCP/YpsA-like"/>
    <property type="match status" value="1"/>
</dbReference>
<dbReference type="InterPro" id="IPR041614">
    <property type="entry name" value="DprA_WH"/>
</dbReference>
<name>A0ABZ2EHP8_9BACT</name>
<gene>
    <name evidence="4" type="ORF">PIECOFPK_00635</name>
</gene>
<feature type="domain" description="Smf/DprA SLOG" evidence="2">
    <location>
        <begin position="82"/>
        <end position="290"/>
    </location>
</feature>
<dbReference type="PANTHER" id="PTHR43022:SF1">
    <property type="entry name" value="PROTEIN SMF"/>
    <property type="match status" value="1"/>
</dbReference>
<sequence>MIMSNSLLYQIALTLIPGIGCVHARNLLEHFTVEEIFKAKAAALKRVEGLGALRVKQILEFKDFATAEKEVAFIEKHKIQPLFIQSEHYPKRLLNCYDAPILLYYKGNADLNHPRIVAVVGSRSNTDYGKYITEVFIEKLSAAGVLVVSGLAYGIDSIAHKACLKNNIPTVGVLAHGLDKIYPYHHTDMAYEMIQNGGLLTEFRKGTPPDKFNFPSRNRIVAGMSDATVVIETDVKGGSMITAELANSYNRDVFAFPGRVTDKKSAGCNDLIKTNKAILLTDATQLLETLNWSDAEKPKKKHTRELFIHLTEDEKAIIDVLKSGEAISIDEIHLRSGLSYSKVAASMLNLEMQYIIQALPGKMYKLLD</sequence>
<protein>
    <recommendedName>
        <fullName evidence="6">DNA processing protein</fullName>
    </recommendedName>
</protein>
<dbReference type="Pfam" id="PF14520">
    <property type="entry name" value="HHH_5"/>
    <property type="match status" value="1"/>
</dbReference>
<dbReference type="InterPro" id="IPR010994">
    <property type="entry name" value="RuvA_2-like"/>
</dbReference>
<accession>A0ABZ2EHP8</accession>
<keyword evidence="5" id="KW-1185">Reference proteome</keyword>
<evidence type="ECO:0000313" key="4">
    <source>
        <dbReference type="EMBL" id="WWC82925.1"/>
    </source>
</evidence>
<dbReference type="PANTHER" id="PTHR43022">
    <property type="entry name" value="PROTEIN SMF"/>
    <property type="match status" value="1"/>
</dbReference>
<evidence type="ECO:0008006" key="6">
    <source>
        <dbReference type="Google" id="ProtNLM"/>
    </source>
</evidence>
<evidence type="ECO:0000259" key="3">
    <source>
        <dbReference type="Pfam" id="PF17782"/>
    </source>
</evidence>
<comment type="similarity">
    <text evidence="1">Belongs to the DprA/Smf family.</text>
</comment>
<dbReference type="SUPFAM" id="SSF47781">
    <property type="entry name" value="RuvA domain 2-like"/>
    <property type="match status" value="1"/>
</dbReference>
<dbReference type="Gene3D" id="1.10.10.10">
    <property type="entry name" value="Winged helix-like DNA-binding domain superfamily/Winged helix DNA-binding domain"/>
    <property type="match status" value="1"/>
</dbReference>
<reference evidence="5" key="1">
    <citation type="submission" date="2024-01" db="EMBL/GenBank/DDBJ databases">
        <title>Mycovorax composti gen. nov. sp. nov., a member of the family Chitinophagaceae isolated from button mushroom compost.</title>
        <authorList>
            <person name="Thai M."/>
            <person name="Bell T.L."/>
            <person name="Kertesz M.A."/>
        </authorList>
    </citation>
    <scope>NUCLEOTIDE SEQUENCE [LARGE SCALE GENOMIC DNA]</scope>
    <source>
        <strain evidence="5">C216</strain>
    </source>
</reference>
<dbReference type="InterPro" id="IPR057666">
    <property type="entry name" value="DrpA_SLOG"/>
</dbReference>